<dbReference type="PROSITE" id="PS50181">
    <property type="entry name" value="FBOX"/>
    <property type="match status" value="1"/>
</dbReference>
<dbReference type="InterPro" id="IPR001810">
    <property type="entry name" value="F-box_dom"/>
</dbReference>
<protein>
    <recommendedName>
        <fullName evidence="1">F-box domain-containing protein</fullName>
    </recommendedName>
</protein>
<keyword evidence="3" id="KW-1185">Reference proteome</keyword>
<dbReference type="Gene3D" id="3.80.10.10">
    <property type="entry name" value="Ribonuclease Inhibitor"/>
    <property type="match status" value="1"/>
</dbReference>
<gene>
    <name evidence="2" type="ORF">ORAREDHAP_LOCUS18883</name>
</gene>
<organism evidence="2 3">
    <name type="scientific">Prunus armeniaca</name>
    <name type="common">Apricot</name>
    <name type="synonym">Armeniaca vulgaris</name>
    <dbReference type="NCBI Taxonomy" id="36596"/>
    <lineage>
        <taxon>Eukaryota</taxon>
        <taxon>Viridiplantae</taxon>
        <taxon>Streptophyta</taxon>
        <taxon>Embryophyta</taxon>
        <taxon>Tracheophyta</taxon>
        <taxon>Spermatophyta</taxon>
        <taxon>Magnoliopsida</taxon>
        <taxon>eudicotyledons</taxon>
        <taxon>Gunneridae</taxon>
        <taxon>Pentapetalae</taxon>
        <taxon>rosids</taxon>
        <taxon>fabids</taxon>
        <taxon>Rosales</taxon>
        <taxon>Rosaceae</taxon>
        <taxon>Amygdaloideae</taxon>
        <taxon>Amygdaleae</taxon>
        <taxon>Prunus</taxon>
    </lineage>
</organism>
<accession>A0A6J5WTG9</accession>
<proteinExistence type="predicted"/>
<dbReference type="Pfam" id="PF00646">
    <property type="entry name" value="F-box"/>
    <property type="match status" value="1"/>
</dbReference>
<evidence type="ECO:0000259" key="1">
    <source>
        <dbReference type="PROSITE" id="PS50181"/>
    </source>
</evidence>
<dbReference type="AlphaFoldDB" id="A0A6J5WTG9"/>
<dbReference type="SUPFAM" id="SSF81383">
    <property type="entry name" value="F-box domain"/>
    <property type="match status" value="1"/>
</dbReference>
<dbReference type="InterPro" id="IPR036047">
    <property type="entry name" value="F-box-like_dom_sf"/>
</dbReference>
<dbReference type="PANTHER" id="PTHR31639">
    <property type="entry name" value="F-BOX PROTEIN-LIKE"/>
    <property type="match status" value="1"/>
</dbReference>
<dbReference type="SMART" id="SM00256">
    <property type="entry name" value="FBOX"/>
    <property type="match status" value="1"/>
</dbReference>
<dbReference type="SUPFAM" id="SSF52058">
    <property type="entry name" value="L domain-like"/>
    <property type="match status" value="1"/>
</dbReference>
<feature type="domain" description="F-box" evidence="1">
    <location>
        <begin position="1"/>
        <end position="37"/>
    </location>
</feature>
<dbReference type="InterPro" id="IPR053781">
    <property type="entry name" value="F-box_AtFBL13-like"/>
</dbReference>
<dbReference type="CDD" id="cd22160">
    <property type="entry name" value="F-box_AtFBL13-like"/>
    <property type="match status" value="1"/>
</dbReference>
<evidence type="ECO:0000313" key="2">
    <source>
        <dbReference type="EMBL" id="CAB4302972.1"/>
    </source>
</evidence>
<reference evidence="3" key="1">
    <citation type="journal article" date="2020" name="Genome Biol.">
        <title>Gamete binning: chromosome-level and haplotype-resolved genome assembly enabled by high-throughput single-cell sequencing of gamete genomes.</title>
        <authorList>
            <person name="Campoy J.A."/>
            <person name="Sun H."/>
            <person name="Goel M."/>
            <person name="Jiao W.-B."/>
            <person name="Folz-Donahue K."/>
            <person name="Wang N."/>
            <person name="Rubio M."/>
            <person name="Liu C."/>
            <person name="Kukat C."/>
            <person name="Ruiz D."/>
            <person name="Huettel B."/>
            <person name="Schneeberger K."/>
        </authorList>
    </citation>
    <scope>NUCLEOTIDE SEQUENCE [LARGE SCALE GENOMIC DNA]</scope>
    <source>
        <strain evidence="3">cv. Rojo Pasion</strain>
    </source>
</reference>
<dbReference type="OrthoDB" id="1164636at2759"/>
<sequence length="246" mass="28523">MDRISQLPNSIMHQILFRLPAQDAVRMSFLSTTWKSLWNSLPVSEFNFCMESEDGLDQKRKRSEEESVTSVDESLRVLHEHEDQKRTVHFRLTRTLHKKEQASDIDRWIKLVIKHYFQVLELHINILFNYIDKLIPRYSFPPASSDLGSLVVLRLSSCDISKEALMQEGMRLSCLKELSLSLVDLNGLTNELLSRNLKDLQLCGFSKLKNVDLDTTTRVHSYKIEASNLQTLRLLLSYMEMLPVGP</sequence>
<name>A0A6J5WTG9_PRUAR</name>
<dbReference type="EMBL" id="CAEKKB010000003">
    <property type="protein sequence ID" value="CAB4302972.1"/>
    <property type="molecule type" value="Genomic_DNA"/>
</dbReference>
<evidence type="ECO:0000313" key="3">
    <source>
        <dbReference type="Proteomes" id="UP000507245"/>
    </source>
</evidence>
<dbReference type="Proteomes" id="UP000507245">
    <property type="component" value="Unassembled WGS sequence"/>
</dbReference>
<dbReference type="InterPro" id="IPR032675">
    <property type="entry name" value="LRR_dom_sf"/>
</dbReference>
<dbReference type="PANTHER" id="PTHR31639:SF195">
    <property type="entry name" value="F-BOX DOMAIN-CONTAINING PROTEIN"/>
    <property type="match status" value="1"/>
</dbReference>